<keyword evidence="5" id="KW-0442">Lipid degradation</keyword>
<keyword evidence="8" id="KW-0614">Plasmid</keyword>
<evidence type="ECO:0000256" key="5">
    <source>
        <dbReference type="ARBA" id="ARBA00022963"/>
    </source>
</evidence>
<dbReference type="InterPro" id="IPR001736">
    <property type="entry name" value="PLipase_D/transphosphatidylase"/>
</dbReference>
<dbReference type="GO" id="GO:0016042">
    <property type="term" value="P:lipid catabolic process"/>
    <property type="evidence" value="ECO:0007669"/>
    <property type="project" value="UniProtKB-KW"/>
</dbReference>
<sequence>MRAYATNHQLAVRAIAGTYVVLLAFDLLTEAAREDFLGFAIQRADLTAGTEKWLQGYRVFKETVEKPELGKLYSSRQHPVQDFLWGDYAAQHSHRYRYRIVPLYGHPAAITEGNAVEIEVETENVDTGTHAIYFNRGAAGSQAYAARFNNKPPDAVGPAAYTWLSRGLEEALLAFIAQAKGPEYALRASVYEFSYEPVMQALKAAVDAGADVQIIYDNRARATNADATALRAAVRAAVQKYGLENHVTPRSTDVGFISHNKFIVLARKEAHAPADAAPPAAGRPVPAYASLRPEQVWTGSTNFSRGGIFGHSNVGHLVRDPATAQAYLDYWQRLWSDPKAAKLRAQNEQATPLPTEVLAPGVHALFSPRFNRKGKAVVPPADALDWYIDRMAGAQSSVFFTAAFGINARIQEQLSVPANFLRYVLLESYGNKEAAQKLKLLQRDKTLRFAAGAVLDDDSAVHNWLMREEKLTGMNEHVKFIHTKYLLIDPLGASPLVVTGSANFSDASVGNNDENMLVIHGDKRVADIYLGEFMRLFQHYQFRELARRVRSAKPQERQAAFLDATGAWLKPWFTLDTPKDRQRRLFVSHPTPA</sequence>
<protein>
    <recommendedName>
        <fullName evidence="3">phospholipase D</fullName>
        <ecNumber evidence="3">3.1.4.4</ecNumber>
    </recommendedName>
</protein>
<dbReference type="PANTHER" id="PTHR43856">
    <property type="entry name" value="CARDIOLIPIN HYDROLASE"/>
    <property type="match status" value="1"/>
</dbReference>
<evidence type="ECO:0000313" key="9">
    <source>
        <dbReference type="Proteomes" id="UP000831796"/>
    </source>
</evidence>
<feature type="domain" description="PLD phosphodiesterase" evidence="7">
    <location>
        <begin position="477"/>
        <end position="508"/>
    </location>
</feature>
<dbReference type="EMBL" id="CP095048">
    <property type="protein sequence ID" value="UOQ75253.1"/>
    <property type="molecule type" value="Genomic_DNA"/>
</dbReference>
<dbReference type="GO" id="GO:0016891">
    <property type="term" value="F:RNA endonuclease activity producing 5'-phosphomonoesters, hydrolytic mechanism"/>
    <property type="evidence" value="ECO:0007669"/>
    <property type="project" value="TreeGrafter"/>
</dbReference>
<keyword evidence="9" id="KW-1185">Reference proteome</keyword>
<dbReference type="AlphaFoldDB" id="A0A8T9QKJ8"/>
<keyword evidence="4" id="KW-0378">Hydrolase</keyword>
<evidence type="ECO:0000256" key="6">
    <source>
        <dbReference type="ARBA" id="ARBA00023098"/>
    </source>
</evidence>
<evidence type="ECO:0000256" key="4">
    <source>
        <dbReference type="ARBA" id="ARBA00022801"/>
    </source>
</evidence>
<dbReference type="InterPro" id="IPR025202">
    <property type="entry name" value="PLD-like_dom"/>
</dbReference>
<dbReference type="Proteomes" id="UP000831796">
    <property type="component" value="Plasmid unnamed2"/>
</dbReference>
<organism evidence="8 9">
    <name type="scientific">Hymenobacter cellulosilyticus</name>
    <dbReference type="NCBI Taxonomy" id="2932248"/>
    <lineage>
        <taxon>Bacteria</taxon>
        <taxon>Pseudomonadati</taxon>
        <taxon>Bacteroidota</taxon>
        <taxon>Cytophagia</taxon>
        <taxon>Cytophagales</taxon>
        <taxon>Hymenobacteraceae</taxon>
        <taxon>Hymenobacter</taxon>
    </lineage>
</organism>
<dbReference type="CDD" id="cd09172">
    <property type="entry name" value="PLDc_Nuc_like_unchar1_1"/>
    <property type="match status" value="1"/>
</dbReference>
<dbReference type="RefSeq" id="WP_244678586.1">
    <property type="nucleotide sequence ID" value="NZ_CP095048.1"/>
</dbReference>
<evidence type="ECO:0000256" key="3">
    <source>
        <dbReference type="ARBA" id="ARBA00012027"/>
    </source>
</evidence>
<dbReference type="KEGG" id="hcu:MUN79_29685"/>
<dbReference type="GO" id="GO:0004630">
    <property type="term" value="F:phospholipase D activity"/>
    <property type="evidence" value="ECO:0007669"/>
    <property type="project" value="UniProtKB-EC"/>
</dbReference>
<evidence type="ECO:0000313" key="8">
    <source>
        <dbReference type="EMBL" id="UOQ75253.1"/>
    </source>
</evidence>
<evidence type="ECO:0000256" key="1">
    <source>
        <dbReference type="ARBA" id="ARBA00000798"/>
    </source>
</evidence>
<dbReference type="Pfam" id="PF13091">
    <property type="entry name" value="PLDc_2"/>
    <property type="match status" value="2"/>
</dbReference>
<accession>A0A8T9QKJ8</accession>
<reference evidence="8" key="1">
    <citation type="submission" date="2022-04" db="EMBL/GenBank/DDBJ databases">
        <title>Hymenobacter sp. isolated from the air.</title>
        <authorList>
            <person name="Won M."/>
            <person name="Lee C.-M."/>
            <person name="Woen H.-Y."/>
            <person name="Kwon S.-W."/>
        </authorList>
    </citation>
    <scope>NUCLEOTIDE SEQUENCE</scope>
    <source>
        <strain evidence="8">5116S-3</strain>
        <plasmid evidence="8">unnamed2</plasmid>
    </source>
</reference>
<evidence type="ECO:0000259" key="7">
    <source>
        <dbReference type="PROSITE" id="PS50035"/>
    </source>
</evidence>
<comment type="catalytic activity">
    <reaction evidence="1">
        <text>a 1,2-diacyl-sn-glycero-3-phosphocholine + H2O = a 1,2-diacyl-sn-glycero-3-phosphate + choline + H(+)</text>
        <dbReference type="Rhea" id="RHEA:14445"/>
        <dbReference type="ChEBI" id="CHEBI:15354"/>
        <dbReference type="ChEBI" id="CHEBI:15377"/>
        <dbReference type="ChEBI" id="CHEBI:15378"/>
        <dbReference type="ChEBI" id="CHEBI:57643"/>
        <dbReference type="ChEBI" id="CHEBI:58608"/>
        <dbReference type="EC" id="3.1.4.4"/>
    </reaction>
</comment>
<gene>
    <name evidence="8" type="ORF">MUN79_29685</name>
</gene>
<keyword evidence="6" id="KW-0443">Lipid metabolism</keyword>
<dbReference type="PANTHER" id="PTHR43856:SF1">
    <property type="entry name" value="MITOCHONDRIAL CARDIOLIPIN HYDROLASE"/>
    <property type="match status" value="1"/>
</dbReference>
<evidence type="ECO:0000256" key="2">
    <source>
        <dbReference type="ARBA" id="ARBA00008664"/>
    </source>
</evidence>
<dbReference type="PROSITE" id="PS50035">
    <property type="entry name" value="PLD"/>
    <property type="match status" value="1"/>
</dbReference>
<dbReference type="Gene3D" id="3.30.870.10">
    <property type="entry name" value="Endonuclease Chain A"/>
    <property type="match status" value="2"/>
</dbReference>
<geneLocation type="plasmid" evidence="8 9">
    <name>unnamed2</name>
</geneLocation>
<name>A0A8T9QKJ8_9BACT</name>
<dbReference type="GO" id="GO:0006793">
    <property type="term" value="P:phosphorus metabolic process"/>
    <property type="evidence" value="ECO:0007669"/>
    <property type="project" value="UniProtKB-ARBA"/>
</dbReference>
<dbReference type="SUPFAM" id="SSF56024">
    <property type="entry name" value="Phospholipase D/nuclease"/>
    <property type="match status" value="2"/>
</dbReference>
<comment type="similarity">
    <text evidence="2">Belongs to the phospholipase D family.</text>
</comment>
<dbReference type="InterPro" id="IPR051406">
    <property type="entry name" value="PLD_domain"/>
</dbReference>
<proteinExistence type="inferred from homology"/>
<dbReference type="EC" id="3.1.4.4" evidence="3"/>